<dbReference type="RefSeq" id="WP_170122223.1">
    <property type="nucleotide sequence ID" value="NZ_QAYG01000015.1"/>
</dbReference>
<evidence type="ECO:0000313" key="9">
    <source>
        <dbReference type="Proteomes" id="UP000244081"/>
    </source>
</evidence>
<dbReference type="PANTHER" id="PTHR10381:SF70">
    <property type="entry name" value="ATP-DEPENDENT CLP PROTEASE PROTEOLYTIC SUBUNIT"/>
    <property type="match status" value="1"/>
</dbReference>
<evidence type="ECO:0000256" key="3">
    <source>
        <dbReference type="ARBA" id="ARBA00022670"/>
    </source>
</evidence>
<feature type="compositionally biased region" description="Polar residues" evidence="7">
    <location>
        <begin position="217"/>
        <end position="228"/>
    </location>
</feature>
<evidence type="ECO:0000256" key="6">
    <source>
        <dbReference type="RuleBase" id="RU003567"/>
    </source>
</evidence>
<evidence type="ECO:0000256" key="1">
    <source>
        <dbReference type="ARBA" id="ARBA00007039"/>
    </source>
</evidence>
<comment type="similarity">
    <text evidence="1 6">Belongs to the peptidase S14 family.</text>
</comment>
<dbReference type="GO" id="GO:0006515">
    <property type="term" value="P:protein quality control for misfolded or incompletely synthesized proteins"/>
    <property type="evidence" value="ECO:0007669"/>
    <property type="project" value="TreeGrafter"/>
</dbReference>
<keyword evidence="3 8" id="KW-0645">Protease</keyword>
<proteinExistence type="inferred from homology"/>
<feature type="compositionally biased region" description="Low complexity" evidence="7">
    <location>
        <begin position="230"/>
        <end position="240"/>
    </location>
</feature>
<evidence type="ECO:0000313" key="8">
    <source>
        <dbReference type="EMBL" id="PTW53912.1"/>
    </source>
</evidence>
<dbReference type="Pfam" id="PF00574">
    <property type="entry name" value="CLP_protease"/>
    <property type="match status" value="1"/>
</dbReference>
<evidence type="ECO:0000256" key="5">
    <source>
        <dbReference type="ARBA" id="ARBA00022825"/>
    </source>
</evidence>
<sequence length="363" mass="38284">MSVTISNGELLLYGFVGESYWGEGFTALEVQEALTEHGWSNDVTVRVNSGGGYIDDGIAIYNALTAHKGQVTMIVDAVAASAASVIAMAGDEIVMRSGAMMMIHDPAGYAFGTAEDHEKSRALLDKQADQMASIYADRSGQAVEEVRQAMKDTTWMTGDEAVEQGYADRTDKVRSLAATAFDYRIFSDTPRKLVALASRKGWSFDDDDRSKAATAAPTRQSKETSMAGNTAADDTTAAERATAKSEGASEAKARIKAIMTCEEAEGREGLAEHLAYDTETSSADAVKMLAAAPKATASATGEAASPANDDPKPAEFERRRLAAAGQAAPGQVKGSGEDGQSGRRTALKPGAIYAARRDAQKKG</sequence>
<dbReference type="Gene3D" id="3.90.226.10">
    <property type="entry name" value="2-enoyl-CoA Hydratase, Chain A, domain 1"/>
    <property type="match status" value="1"/>
</dbReference>
<dbReference type="InterPro" id="IPR001907">
    <property type="entry name" value="ClpP"/>
</dbReference>
<evidence type="ECO:0000256" key="7">
    <source>
        <dbReference type="SAM" id="MobiDB-lite"/>
    </source>
</evidence>
<name>A0A2T5UQZ3_9HYPH</name>
<evidence type="ECO:0000256" key="4">
    <source>
        <dbReference type="ARBA" id="ARBA00022801"/>
    </source>
</evidence>
<gene>
    <name evidence="8" type="ORF">C8N35_11532</name>
</gene>
<feature type="region of interest" description="Disordered" evidence="7">
    <location>
        <begin position="204"/>
        <end position="253"/>
    </location>
</feature>
<keyword evidence="4" id="KW-0378">Hydrolase</keyword>
<dbReference type="CDD" id="cd07016">
    <property type="entry name" value="S14_ClpP_1"/>
    <property type="match status" value="1"/>
</dbReference>
<dbReference type="EMBL" id="QAYG01000015">
    <property type="protein sequence ID" value="PTW53912.1"/>
    <property type="molecule type" value="Genomic_DNA"/>
</dbReference>
<dbReference type="InterPro" id="IPR029045">
    <property type="entry name" value="ClpP/crotonase-like_dom_sf"/>
</dbReference>
<dbReference type="AlphaFoldDB" id="A0A2T5UQZ3"/>
<reference evidence="8 9" key="1">
    <citation type="submission" date="2018-04" db="EMBL/GenBank/DDBJ databases">
        <title>Genomic Encyclopedia of Archaeal and Bacterial Type Strains, Phase II (KMG-II): from individual species to whole genera.</title>
        <authorList>
            <person name="Goeker M."/>
        </authorList>
    </citation>
    <scope>NUCLEOTIDE SEQUENCE [LARGE SCALE GENOMIC DNA]</scope>
    <source>
        <strain evidence="8 9">DSM 23382</strain>
    </source>
</reference>
<feature type="compositionally biased region" description="Low complexity" evidence="7">
    <location>
        <begin position="297"/>
        <end position="307"/>
    </location>
</feature>
<dbReference type="GO" id="GO:0009368">
    <property type="term" value="C:endopeptidase Clp complex"/>
    <property type="evidence" value="ECO:0007669"/>
    <property type="project" value="TreeGrafter"/>
</dbReference>
<dbReference type="GO" id="GO:0004176">
    <property type="term" value="F:ATP-dependent peptidase activity"/>
    <property type="evidence" value="ECO:0007669"/>
    <property type="project" value="InterPro"/>
</dbReference>
<dbReference type="GO" id="GO:0051117">
    <property type="term" value="F:ATPase binding"/>
    <property type="evidence" value="ECO:0007669"/>
    <property type="project" value="TreeGrafter"/>
</dbReference>
<keyword evidence="9" id="KW-1185">Reference proteome</keyword>
<dbReference type="NCBIfam" id="NF045542">
    <property type="entry name" value="Clp_rel_HeadMat"/>
    <property type="match status" value="1"/>
</dbReference>
<accession>A0A2T5UQZ3</accession>
<feature type="compositionally biased region" description="Basic and acidic residues" evidence="7">
    <location>
        <begin position="241"/>
        <end position="253"/>
    </location>
</feature>
<keyword evidence="5" id="KW-0720">Serine protease</keyword>
<comment type="caution">
    <text evidence="8">The sequence shown here is derived from an EMBL/GenBank/DDBJ whole genome shotgun (WGS) entry which is preliminary data.</text>
</comment>
<evidence type="ECO:0000256" key="2">
    <source>
        <dbReference type="ARBA" id="ARBA00022490"/>
    </source>
</evidence>
<dbReference type="PRINTS" id="PR00127">
    <property type="entry name" value="CLPPROTEASEP"/>
</dbReference>
<dbReference type="PANTHER" id="PTHR10381">
    <property type="entry name" value="ATP-DEPENDENT CLP PROTEASE PROTEOLYTIC SUBUNIT"/>
    <property type="match status" value="1"/>
</dbReference>
<feature type="compositionally biased region" description="Basic and acidic residues" evidence="7">
    <location>
        <begin position="309"/>
        <end position="320"/>
    </location>
</feature>
<dbReference type="InterPro" id="IPR023562">
    <property type="entry name" value="ClpP/TepA"/>
</dbReference>
<keyword evidence="2" id="KW-0963">Cytoplasm</keyword>
<feature type="region of interest" description="Disordered" evidence="7">
    <location>
        <begin position="297"/>
        <end position="363"/>
    </location>
</feature>
<dbReference type="Proteomes" id="UP000244081">
    <property type="component" value="Unassembled WGS sequence"/>
</dbReference>
<protein>
    <recommendedName>
        <fullName evidence="6">ATP-dependent Clp protease proteolytic subunit</fullName>
    </recommendedName>
</protein>
<dbReference type="SUPFAM" id="SSF52096">
    <property type="entry name" value="ClpP/crotonase"/>
    <property type="match status" value="1"/>
</dbReference>
<organism evidence="8 9">
    <name type="scientific">Breoghania corrubedonensis</name>
    <dbReference type="NCBI Taxonomy" id="665038"/>
    <lineage>
        <taxon>Bacteria</taxon>
        <taxon>Pseudomonadati</taxon>
        <taxon>Pseudomonadota</taxon>
        <taxon>Alphaproteobacteria</taxon>
        <taxon>Hyphomicrobiales</taxon>
        <taxon>Stappiaceae</taxon>
        <taxon>Breoghania</taxon>
    </lineage>
</organism>
<dbReference type="GO" id="GO:0004252">
    <property type="term" value="F:serine-type endopeptidase activity"/>
    <property type="evidence" value="ECO:0007669"/>
    <property type="project" value="InterPro"/>
</dbReference>